<dbReference type="InParanoid" id="B8MI27"/>
<dbReference type="InterPro" id="IPR005018">
    <property type="entry name" value="DOMON_domain"/>
</dbReference>
<dbReference type="AlphaFoldDB" id="B8MI27"/>
<keyword evidence="8" id="KW-0732">Signal</keyword>
<evidence type="ECO:0000259" key="9">
    <source>
        <dbReference type="SMART" id="SM00664"/>
    </source>
</evidence>
<dbReference type="Gene3D" id="2.60.40.1210">
    <property type="entry name" value="Cellobiose dehydrogenase, cytochrome domain"/>
    <property type="match status" value="1"/>
</dbReference>
<feature type="transmembrane region" description="Helical" evidence="7">
    <location>
        <begin position="354"/>
        <end position="375"/>
    </location>
</feature>
<evidence type="ECO:0000313" key="12">
    <source>
        <dbReference type="Proteomes" id="UP000001745"/>
    </source>
</evidence>
<dbReference type="Gene3D" id="2.60.120.200">
    <property type="match status" value="1"/>
</dbReference>
<dbReference type="InterPro" id="IPR015920">
    <property type="entry name" value="Cellobiose_DH-like_cyt"/>
</dbReference>
<evidence type="ECO:0000259" key="10">
    <source>
        <dbReference type="SMART" id="SM00665"/>
    </source>
</evidence>
<dbReference type="HOGENOM" id="CLU_407782_0_0_1"/>
<keyword evidence="12" id="KW-1185">Reference proteome</keyword>
<feature type="chain" id="PRO_5002877518" evidence="8">
    <location>
        <begin position="25"/>
        <end position="674"/>
    </location>
</feature>
<feature type="domain" description="Cytochrome b561" evidence="10">
    <location>
        <begin position="224"/>
        <end position="346"/>
    </location>
</feature>
<name>B8MI27_TALSN</name>
<keyword evidence="3 7" id="KW-0812">Transmembrane</keyword>
<dbReference type="CDD" id="cd09630">
    <property type="entry name" value="CDH_like_cytochrome"/>
    <property type="match status" value="1"/>
</dbReference>
<dbReference type="Gene3D" id="1.20.120.1770">
    <property type="match status" value="1"/>
</dbReference>
<dbReference type="PANTHER" id="PTHR47797">
    <property type="entry name" value="DEHYDROGENASE, PUTATIVE (AFU_ORTHOLOGUE AFUA_8G05805)-RELATED"/>
    <property type="match status" value="1"/>
</dbReference>
<reference evidence="12" key="1">
    <citation type="journal article" date="2015" name="Genome Announc.">
        <title>Genome sequence of the AIDS-associated pathogen Penicillium marneffei (ATCC18224) and its near taxonomic relative Talaromyces stipitatus (ATCC10500).</title>
        <authorList>
            <person name="Nierman W.C."/>
            <person name="Fedorova-Abrams N.D."/>
            <person name="Andrianopoulos A."/>
        </authorList>
    </citation>
    <scope>NUCLEOTIDE SEQUENCE [LARGE SCALE GENOMIC DNA]</scope>
    <source>
        <strain evidence="12">ATCC 10500 / CBS 375.48 / QM 6759 / NRRL 1006</strain>
    </source>
</reference>
<evidence type="ECO:0000256" key="1">
    <source>
        <dbReference type="ARBA" id="ARBA00004370"/>
    </source>
</evidence>
<dbReference type="EMBL" id="EQ962656">
    <property type="protein sequence ID" value="EED17189.1"/>
    <property type="molecule type" value="Genomic_DNA"/>
</dbReference>
<keyword evidence="6 7" id="KW-0472">Membrane</keyword>
<dbReference type="eggNOG" id="ENOG502QWMM">
    <property type="taxonomic scope" value="Eukaryota"/>
</dbReference>
<dbReference type="SMART" id="SM00665">
    <property type="entry name" value="B561"/>
    <property type="match status" value="1"/>
</dbReference>
<dbReference type="Pfam" id="PF14099">
    <property type="entry name" value="Polysacc_lyase"/>
    <property type="match status" value="1"/>
</dbReference>
<feature type="transmembrane region" description="Helical" evidence="7">
    <location>
        <begin position="287"/>
        <end position="309"/>
    </location>
</feature>
<evidence type="ECO:0000256" key="8">
    <source>
        <dbReference type="SAM" id="SignalP"/>
    </source>
</evidence>
<sequence>MMGRVSEFYAVSALALAFSGVAFAQYQTFTPPGQNGISYTVNIPQRTATSGSGPIFIQMKSTVGLQWFALGQGTQMQGSHIFVVYGSGNNVTVSPRLGGPHVEPLYYSQARFSVLNGSGISNGVITANIRCDSCITWPGGQADVTSSSSPWIWAVKSGDLLQSESVSATIQQHDIAGLATLNLKQATGSDSENPFLTLLNPSNSSSSTAVTTSGSQSVDRKRTAHAVIMIIAMVVLFPSFAIALHLVSSSWIVVLHAWSQVLTLALTTAGAGIGISLATTLQLTTSYHSIIGIIVVSSLILFQPAMGLLQHRYFRSTGKKSIFAYLHRWFGRSMLTLGIINAGLGFRVTGIGSSIAPVGAVIAYGVVAGIVWLVVSSPGYKMLRDHRSGRPVAFVQKLFSTPSITLEEILPSKVDIKMYIPSIAAATIAALSLASPVLSNQSFVNTGTLSGWSTQNIEHNGSIEQVTNVVYNGTSALKFTQVYDSNYHQRYHSEKIETQVYKLGDQGFYGFAFRLQENWQASPAQSYNIAQFIADFTDTGCDDWMPSSMVWVIGDQLATRVKYGSICNQQIQEWKGLKTVTPGEWHTIVIQANWQSDSTGFYKMWYDGEKVVNELNLATMIDDARPFDFHIGIYANGWHDQKKNLGTQNTREIWIDSVGIGSTFADADPTKIEG</sequence>
<evidence type="ECO:0000313" key="11">
    <source>
        <dbReference type="EMBL" id="EED17189.1"/>
    </source>
</evidence>
<dbReference type="InterPro" id="IPR025975">
    <property type="entry name" value="Polysacc_lyase"/>
</dbReference>
<evidence type="ECO:0000256" key="4">
    <source>
        <dbReference type="ARBA" id="ARBA00022982"/>
    </source>
</evidence>
<dbReference type="GO" id="GO:0016020">
    <property type="term" value="C:membrane"/>
    <property type="evidence" value="ECO:0007669"/>
    <property type="project" value="UniProtKB-SubCell"/>
</dbReference>
<dbReference type="VEuPathDB" id="FungiDB:TSTA_022430"/>
<feature type="signal peptide" evidence="8">
    <location>
        <begin position="1"/>
        <end position="24"/>
    </location>
</feature>
<protein>
    <submittedName>
        <fullName evidence="11">Integral membrane protein</fullName>
    </submittedName>
</protein>
<feature type="transmembrane region" description="Helical" evidence="7">
    <location>
        <begin position="261"/>
        <end position="281"/>
    </location>
</feature>
<dbReference type="InterPro" id="IPR006593">
    <property type="entry name" value="Cyt_b561/ferric_Rdtase_TM"/>
</dbReference>
<evidence type="ECO:0000256" key="3">
    <source>
        <dbReference type="ARBA" id="ARBA00022692"/>
    </source>
</evidence>
<organism evidence="11 12">
    <name type="scientific">Talaromyces stipitatus (strain ATCC 10500 / CBS 375.48 / QM 6759 / NRRL 1006)</name>
    <name type="common">Penicillium stipitatum</name>
    <dbReference type="NCBI Taxonomy" id="441959"/>
    <lineage>
        <taxon>Eukaryota</taxon>
        <taxon>Fungi</taxon>
        <taxon>Dikarya</taxon>
        <taxon>Ascomycota</taxon>
        <taxon>Pezizomycotina</taxon>
        <taxon>Eurotiomycetes</taxon>
        <taxon>Eurotiomycetidae</taxon>
        <taxon>Eurotiales</taxon>
        <taxon>Trichocomaceae</taxon>
        <taxon>Talaromyces</taxon>
        <taxon>Talaromyces sect. Talaromyces</taxon>
    </lineage>
</organism>
<evidence type="ECO:0000256" key="5">
    <source>
        <dbReference type="ARBA" id="ARBA00022989"/>
    </source>
</evidence>
<feature type="transmembrane region" description="Helical" evidence="7">
    <location>
        <begin position="329"/>
        <end position="348"/>
    </location>
</feature>
<dbReference type="SMART" id="SM00664">
    <property type="entry name" value="DoH"/>
    <property type="match status" value="1"/>
</dbReference>
<gene>
    <name evidence="11" type="ORF">TSTA_022430</name>
</gene>
<dbReference type="GeneID" id="8107080"/>
<dbReference type="PhylomeDB" id="B8MI27"/>
<keyword evidence="2" id="KW-0813">Transport</keyword>
<feature type="domain" description="DOMON" evidence="9">
    <location>
        <begin position="67"/>
        <end position="156"/>
    </location>
</feature>
<dbReference type="RefSeq" id="XP_002484423.1">
    <property type="nucleotide sequence ID" value="XM_002484378.1"/>
</dbReference>
<dbReference type="Pfam" id="PF16010">
    <property type="entry name" value="CDH-cyt"/>
    <property type="match status" value="1"/>
</dbReference>
<dbReference type="Proteomes" id="UP000001745">
    <property type="component" value="Unassembled WGS sequence"/>
</dbReference>
<keyword evidence="5 7" id="KW-1133">Transmembrane helix</keyword>
<feature type="transmembrane region" description="Helical" evidence="7">
    <location>
        <begin position="226"/>
        <end position="254"/>
    </location>
</feature>
<dbReference type="SUPFAM" id="SSF49344">
    <property type="entry name" value="CBD9-like"/>
    <property type="match status" value="1"/>
</dbReference>
<accession>B8MI27</accession>
<dbReference type="PANTHER" id="PTHR47797:SF1">
    <property type="entry name" value="CYTOCHROME B561 DOMAIN-CONTAINING PROTEIN-RELATED"/>
    <property type="match status" value="1"/>
</dbReference>
<dbReference type="OrthoDB" id="3889489at2759"/>
<evidence type="ECO:0000256" key="6">
    <source>
        <dbReference type="ARBA" id="ARBA00023136"/>
    </source>
</evidence>
<keyword evidence="4" id="KW-0249">Electron transport</keyword>
<proteinExistence type="predicted"/>
<evidence type="ECO:0000256" key="2">
    <source>
        <dbReference type="ARBA" id="ARBA00022448"/>
    </source>
</evidence>
<comment type="subcellular location">
    <subcellularLocation>
        <location evidence="1">Membrane</location>
    </subcellularLocation>
</comment>
<dbReference type="CDD" id="cd08760">
    <property type="entry name" value="Cyt_b561_FRRS1_like"/>
    <property type="match status" value="1"/>
</dbReference>
<evidence type="ECO:0000256" key="7">
    <source>
        <dbReference type="SAM" id="Phobius"/>
    </source>
</evidence>